<dbReference type="InterPro" id="IPR008928">
    <property type="entry name" value="6-hairpin_glycosidase_sf"/>
</dbReference>
<reference evidence="2 3" key="1">
    <citation type="submission" date="2023-07" db="EMBL/GenBank/DDBJ databases">
        <authorList>
            <person name="Lian W.-H."/>
        </authorList>
    </citation>
    <scope>NUCLEOTIDE SEQUENCE [LARGE SCALE GENOMIC DNA]</scope>
    <source>
        <strain evidence="2 3">SYSU DXS3180</strain>
    </source>
</reference>
<proteinExistence type="predicted"/>
<comment type="caution">
    <text evidence="2">The sequence shown here is derived from an EMBL/GenBank/DDBJ whole genome shotgun (WGS) entry which is preliminary data.</text>
</comment>
<dbReference type="SUPFAM" id="SSF48208">
    <property type="entry name" value="Six-hairpin glycosidases"/>
    <property type="match status" value="1"/>
</dbReference>
<sequence>MFKFTVIKISLTFIVLQMCLNASAQNNNEAELLKLLSDIRGNASVKISRFNHDDVSGQWSFRNNTIVDSTRKWRLQFNANKIQGEQSALDGELHIKLEEGFAPASSASLNFNFAQWSRENYVLVPAIVYNGNRYQSIGDGYNPPYPGSMYYNPRVPLTISNNPRLAIEKNKASLLELQTGNAATPAMCFFSPKKKKAFIILTQQQTQWGNNGLTIAENAAQDSCLFSINIPAVRKLAPGFGDFHKSGDKAPDWKAGDEVTLRFRVYVFDASDIPSVLKKFMEVRKTVTGANQPRNQLPMSALLNMATGICSNNWRTFPVGSYYLPENSKDFQLGWVSGMMNSYPMLALNNEVERNRVTQELDFVVNKLQGKSGFFYGGITADGEIRPEKMNPDYSAAQAMVRKNSDALLWLLKHLMLLKEQGYASLIKKEWEQSARSLAQAFVNTWKKYGEFGQYIVPENGEIAVFNSTAGAIAPAGLAIASAYFHEPEFLQIAAASATYYYERDVVKQGLTGGDCGDISQDANSESAFGFLESLMALYYFTGDQKWIEMAKVEAALCATWTLSYDPVFPANSDIGKLQCNMAGAMWASIQNKHAAPGICTASGDYLFKLYRATGNELYADLIRDIQHAHAEAVNRPEHLTTHNLIGSSMERIQPSDAEGKSSIGNFINTRNSWTETNGMLMALELPGIYLQTDQKKLYVFDHVTAKIVSSDASGTTLAVNNPTAYDASVSIFAETKAMSQKPLSYTAFTKWPKVLVKAGGKVIVHIDSKAAVSYQQ</sequence>
<keyword evidence="3" id="KW-1185">Reference proteome</keyword>
<feature type="chain" id="PRO_5047379869" evidence="1">
    <location>
        <begin position="25"/>
        <end position="777"/>
    </location>
</feature>
<feature type="signal peptide" evidence="1">
    <location>
        <begin position="1"/>
        <end position="24"/>
    </location>
</feature>
<evidence type="ECO:0000313" key="2">
    <source>
        <dbReference type="EMBL" id="MEX6689529.1"/>
    </source>
</evidence>
<dbReference type="RefSeq" id="WP_369330936.1">
    <property type="nucleotide sequence ID" value="NZ_JAULBC010000006.1"/>
</dbReference>
<protein>
    <submittedName>
        <fullName evidence="2">Uncharacterized protein</fullName>
    </submittedName>
</protein>
<keyword evidence="1" id="KW-0732">Signal</keyword>
<dbReference type="EMBL" id="JAULBC010000006">
    <property type="protein sequence ID" value="MEX6689529.1"/>
    <property type="molecule type" value="Genomic_DNA"/>
</dbReference>
<organism evidence="2 3">
    <name type="scientific">Danxiaibacter flavus</name>
    <dbReference type="NCBI Taxonomy" id="3049108"/>
    <lineage>
        <taxon>Bacteria</taxon>
        <taxon>Pseudomonadati</taxon>
        <taxon>Bacteroidota</taxon>
        <taxon>Chitinophagia</taxon>
        <taxon>Chitinophagales</taxon>
        <taxon>Chitinophagaceae</taxon>
        <taxon>Danxiaibacter</taxon>
    </lineage>
</organism>
<evidence type="ECO:0000313" key="3">
    <source>
        <dbReference type="Proteomes" id="UP001560573"/>
    </source>
</evidence>
<dbReference type="Proteomes" id="UP001560573">
    <property type="component" value="Unassembled WGS sequence"/>
</dbReference>
<gene>
    <name evidence="2" type="ORF">QTN47_18620</name>
</gene>
<accession>A0ABV3ZI15</accession>
<name>A0ABV3ZI15_9BACT</name>
<evidence type="ECO:0000256" key="1">
    <source>
        <dbReference type="SAM" id="SignalP"/>
    </source>
</evidence>